<organism evidence="7 8">
    <name type="scientific">Thioalkalivibrio denitrificans</name>
    <dbReference type="NCBI Taxonomy" id="108003"/>
    <lineage>
        <taxon>Bacteria</taxon>
        <taxon>Pseudomonadati</taxon>
        <taxon>Pseudomonadota</taxon>
        <taxon>Gammaproteobacteria</taxon>
        <taxon>Chromatiales</taxon>
        <taxon>Ectothiorhodospiraceae</taxon>
        <taxon>Thioalkalivibrio</taxon>
    </lineage>
</organism>
<comment type="subcellular location">
    <subcellularLocation>
        <location evidence="6">Cell membrane</location>
        <topology evidence="6">Multi-pass membrane protein</topology>
    </subcellularLocation>
    <subcellularLocation>
        <location evidence="1">Membrane</location>
        <topology evidence="1">Multi-pass membrane protein</topology>
    </subcellularLocation>
</comment>
<dbReference type="RefSeq" id="WP_077280021.1">
    <property type="nucleotide sequence ID" value="NZ_MVBK01000105.1"/>
</dbReference>
<evidence type="ECO:0000256" key="4">
    <source>
        <dbReference type="ARBA" id="ARBA00022989"/>
    </source>
</evidence>
<keyword evidence="8" id="KW-1185">Reference proteome</keyword>
<feature type="transmembrane region" description="Helical" evidence="6">
    <location>
        <begin position="6"/>
        <end position="38"/>
    </location>
</feature>
<keyword evidence="5 6" id="KW-0472">Membrane</keyword>
<evidence type="ECO:0000313" key="8">
    <source>
        <dbReference type="Proteomes" id="UP000189462"/>
    </source>
</evidence>
<feature type="transmembrane region" description="Helical" evidence="6">
    <location>
        <begin position="146"/>
        <end position="168"/>
    </location>
</feature>
<dbReference type="PANTHER" id="PTHR43483">
    <property type="entry name" value="MEMBRANE TRANSPORTER PROTEIN HI_0806-RELATED"/>
    <property type="match status" value="1"/>
</dbReference>
<name>A0A1V3NBB4_9GAMM</name>
<accession>A0A1V3NBB4</accession>
<dbReference type="AlphaFoldDB" id="A0A1V3NBB4"/>
<dbReference type="Pfam" id="PF01925">
    <property type="entry name" value="TauE"/>
    <property type="match status" value="1"/>
</dbReference>
<keyword evidence="4 6" id="KW-1133">Transmembrane helix</keyword>
<feature type="transmembrane region" description="Helical" evidence="6">
    <location>
        <begin position="212"/>
        <end position="231"/>
    </location>
</feature>
<dbReference type="PANTHER" id="PTHR43483:SF3">
    <property type="entry name" value="MEMBRANE TRANSPORTER PROTEIN HI_0806-RELATED"/>
    <property type="match status" value="1"/>
</dbReference>
<keyword evidence="3 6" id="KW-0812">Transmembrane</keyword>
<comment type="similarity">
    <text evidence="2 6">Belongs to the 4-toluene sulfonate uptake permease (TSUP) (TC 2.A.102) family.</text>
</comment>
<evidence type="ECO:0000256" key="5">
    <source>
        <dbReference type="ARBA" id="ARBA00023136"/>
    </source>
</evidence>
<keyword evidence="6" id="KW-1003">Cell membrane</keyword>
<feature type="transmembrane region" description="Helical" evidence="6">
    <location>
        <begin position="84"/>
        <end position="103"/>
    </location>
</feature>
<evidence type="ECO:0000256" key="2">
    <source>
        <dbReference type="ARBA" id="ARBA00009142"/>
    </source>
</evidence>
<proteinExistence type="inferred from homology"/>
<evidence type="ECO:0000256" key="3">
    <source>
        <dbReference type="ARBA" id="ARBA00022692"/>
    </source>
</evidence>
<dbReference type="OrthoDB" id="457670at2"/>
<feature type="transmembrane region" description="Helical" evidence="6">
    <location>
        <begin position="45"/>
        <end position="64"/>
    </location>
</feature>
<sequence length="261" mass="26793">MEAWLAYLALGAVAGVMAGLLGVGGGLIIVPVLVWLFIHQGVEPGIITHLAIGTSLATILPTAISSARTHHLHGAVRWDLVAKIAPGVMLGALAGATLAEFLSSDTLRRVFGAFEIALAIYMFLNIRPAPHRPLPGTAGLASGGGVIGLVSALLGIGGGSLSVPYLVWFNVAVRHAIGTAAAVGLPIALAGAGGFVFHGWATEGLPDWSLGYVHGPSLLGIAIASFLTAPIGARLTHRLPVPLVRKLFAVLLMVLGIRMLM</sequence>
<comment type="caution">
    <text evidence="7">The sequence shown here is derived from an EMBL/GenBank/DDBJ whole genome shotgun (WGS) entry which is preliminary data.</text>
</comment>
<gene>
    <name evidence="7" type="ORF">B1C78_15285</name>
</gene>
<evidence type="ECO:0000313" key="7">
    <source>
        <dbReference type="EMBL" id="OOG22304.1"/>
    </source>
</evidence>
<feature type="transmembrane region" description="Helical" evidence="6">
    <location>
        <begin position="180"/>
        <end position="200"/>
    </location>
</feature>
<dbReference type="EMBL" id="MVBK01000105">
    <property type="protein sequence ID" value="OOG22304.1"/>
    <property type="molecule type" value="Genomic_DNA"/>
</dbReference>
<dbReference type="Proteomes" id="UP000189462">
    <property type="component" value="Unassembled WGS sequence"/>
</dbReference>
<dbReference type="InterPro" id="IPR002781">
    <property type="entry name" value="TM_pro_TauE-like"/>
</dbReference>
<dbReference type="GO" id="GO:0005886">
    <property type="term" value="C:plasma membrane"/>
    <property type="evidence" value="ECO:0007669"/>
    <property type="project" value="UniProtKB-SubCell"/>
</dbReference>
<evidence type="ECO:0000256" key="6">
    <source>
        <dbReference type="RuleBase" id="RU363041"/>
    </source>
</evidence>
<feature type="transmembrane region" description="Helical" evidence="6">
    <location>
        <begin position="243"/>
        <end position="260"/>
    </location>
</feature>
<protein>
    <recommendedName>
        <fullName evidence="6">Probable membrane transporter protein</fullName>
    </recommendedName>
</protein>
<reference evidence="7 8" key="1">
    <citation type="submission" date="2017-02" db="EMBL/GenBank/DDBJ databases">
        <title>Genomic diversity within the haloalkaliphilic genus Thioalkalivibrio.</title>
        <authorList>
            <person name="Ahn A.-C."/>
            <person name="Meier-Kolthoff J."/>
            <person name="Overmars L."/>
            <person name="Richter M."/>
            <person name="Woyke T."/>
            <person name="Sorokin D.Y."/>
            <person name="Muyzer G."/>
        </authorList>
    </citation>
    <scope>NUCLEOTIDE SEQUENCE [LARGE SCALE GENOMIC DNA]</scope>
    <source>
        <strain evidence="7 8">ALJD</strain>
    </source>
</reference>
<dbReference type="STRING" id="108003.B1C78_15285"/>
<feature type="transmembrane region" description="Helical" evidence="6">
    <location>
        <begin position="110"/>
        <end position="126"/>
    </location>
</feature>
<evidence type="ECO:0000256" key="1">
    <source>
        <dbReference type="ARBA" id="ARBA00004141"/>
    </source>
</evidence>